<sequence length="84" mass="9651">MAYEFEGVQYGKLRDMQEARRARYVQLLEEGLNFTQAAHAVGVSKRTGKVWRNGRTRSNGRNERPLVDWYGGRVKDSTTTVSSR</sequence>
<accession>A0A8B3RKE9</accession>
<evidence type="ECO:0000313" key="1">
    <source>
        <dbReference type="EMBL" id="RYQ45961.1"/>
    </source>
</evidence>
<dbReference type="RefSeq" id="WP_129880795.1">
    <property type="nucleotide sequence ID" value="NZ_RYVC01000014.1"/>
</dbReference>
<dbReference type="Pfam" id="PF13384">
    <property type="entry name" value="HTH_23"/>
    <property type="match status" value="1"/>
</dbReference>
<proteinExistence type="predicted"/>
<dbReference type="AlphaFoldDB" id="A0A8B3RKE9"/>
<dbReference type="EMBL" id="RYVC01000014">
    <property type="protein sequence ID" value="RYQ45961.1"/>
    <property type="molecule type" value="Genomic_DNA"/>
</dbReference>
<comment type="caution">
    <text evidence="1">The sequence shown here is derived from an EMBL/GenBank/DDBJ whole genome shotgun (WGS) entry which is preliminary data.</text>
</comment>
<dbReference type="Proteomes" id="UP000292933">
    <property type="component" value="Unassembled WGS sequence"/>
</dbReference>
<gene>
    <name evidence="1" type="ORF">PG1780B_1420</name>
</gene>
<evidence type="ECO:0000313" key="2">
    <source>
        <dbReference type="Proteomes" id="UP000292933"/>
    </source>
</evidence>
<reference evidence="1 2" key="1">
    <citation type="submission" date="2018-12" db="EMBL/GenBank/DDBJ databases">
        <title>Unveiling genomic diversity among members of the Bifidobacterium pseudolongum species, a widely distributed gut commensal of the animal kingdom.</title>
        <authorList>
            <person name="Lugli G.A."/>
            <person name="Duranti S."/>
            <person name="Albert K."/>
            <person name="Mancabelli L."/>
            <person name="Napoli S."/>
            <person name="Viappiani A."/>
            <person name="Anzalone R."/>
            <person name="Longhi G."/>
            <person name="Milani C."/>
            <person name="Turroni F."/>
            <person name="Alessandri G."/>
            <person name="Sela D.A."/>
            <person name="Van Sinderen D."/>
            <person name="Ventura M."/>
        </authorList>
    </citation>
    <scope>NUCLEOTIDE SEQUENCE [LARGE SCALE GENOMIC DNA]</scope>
    <source>
        <strain evidence="1 2">1780B</strain>
    </source>
</reference>
<protein>
    <submittedName>
        <fullName evidence="1">Transposase</fullName>
    </submittedName>
</protein>
<organism evidence="1 2">
    <name type="scientific">Bifidobacterium pseudolongum subsp. globosum</name>
    <dbReference type="NCBI Taxonomy" id="1690"/>
    <lineage>
        <taxon>Bacteria</taxon>
        <taxon>Bacillati</taxon>
        <taxon>Actinomycetota</taxon>
        <taxon>Actinomycetes</taxon>
        <taxon>Bifidobacteriales</taxon>
        <taxon>Bifidobacteriaceae</taxon>
        <taxon>Bifidobacterium</taxon>
    </lineage>
</organism>
<name>A0A8B3RKE9_9BIFI</name>
<feature type="non-terminal residue" evidence="1">
    <location>
        <position position="84"/>
    </location>
</feature>